<evidence type="ECO:0000313" key="3">
    <source>
        <dbReference type="Proteomes" id="UP000290572"/>
    </source>
</evidence>
<protein>
    <submittedName>
        <fullName evidence="2">Docking 1-like protein</fullName>
    </submittedName>
</protein>
<comment type="caution">
    <text evidence="2">The sequence shown here is derived from an EMBL/GenBank/DDBJ whole genome shotgun (WGS) entry which is preliminary data.</text>
</comment>
<feature type="compositionally biased region" description="Polar residues" evidence="1">
    <location>
        <begin position="86"/>
        <end position="100"/>
    </location>
</feature>
<evidence type="ECO:0000313" key="2">
    <source>
        <dbReference type="EMBL" id="RXN29114.1"/>
    </source>
</evidence>
<dbReference type="AlphaFoldDB" id="A0A498NBD0"/>
<feature type="compositionally biased region" description="Basic and acidic residues" evidence="1">
    <location>
        <begin position="21"/>
        <end position="30"/>
    </location>
</feature>
<feature type="region of interest" description="Disordered" evidence="1">
    <location>
        <begin position="120"/>
        <end position="145"/>
    </location>
</feature>
<gene>
    <name evidence="2" type="ORF">ROHU_018843</name>
</gene>
<organism evidence="2 3">
    <name type="scientific">Labeo rohita</name>
    <name type="common">Indian major carp</name>
    <name type="synonym">Cyprinus rohita</name>
    <dbReference type="NCBI Taxonomy" id="84645"/>
    <lineage>
        <taxon>Eukaryota</taxon>
        <taxon>Metazoa</taxon>
        <taxon>Chordata</taxon>
        <taxon>Craniata</taxon>
        <taxon>Vertebrata</taxon>
        <taxon>Euteleostomi</taxon>
        <taxon>Actinopterygii</taxon>
        <taxon>Neopterygii</taxon>
        <taxon>Teleostei</taxon>
        <taxon>Ostariophysi</taxon>
        <taxon>Cypriniformes</taxon>
        <taxon>Cyprinidae</taxon>
        <taxon>Labeoninae</taxon>
        <taxon>Labeonini</taxon>
        <taxon>Labeo</taxon>
    </lineage>
</organism>
<keyword evidence="3" id="KW-1185">Reference proteome</keyword>
<dbReference type="STRING" id="84645.A0A498NBD0"/>
<name>A0A498NBD0_LABRO</name>
<feature type="region of interest" description="Disordered" evidence="1">
    <location>
        <begin position="1"/>
        <end position="56"/>
    </location>
</feature>
<feature type="compositionally biased region" description="Pro residues" evidence="1">
    <location>
        <begin position="1"/>
        <end position="13"/>
    </location>
</feature>
<feature type="compositionally biased region" description="Polar residues" evidence="1">
    <location>
        <begin position="45"/>
        <end position="56"/>
    </location>
</feature>
<reference evidence="2 3" key="1">
    <citation type="submission" date="2018-03" db="EMBL/GenBank/DDBJ databases">
        <title>Draft genome sequence of Rohu Carp (Labeo rohita).</title>
        <authorList>
            <person name="Das P."/>
            <person name="Kushwaha B."/>
            <person name="Joshi C.G."/>
            <person name="Kumar D."/>
            <person name="Nagpure N.S."/>
            <person name="Sahoo L."/>
            <person name="Das S.P."/>
            <person name="Bit A."/>
            <person name="Patnaik S."/>
            <person name="Meher P.K."/>
            <person name="Jayasankar P."/>
            <person name="Koringa P.G."/>
            <person name="Patel N.V."/>
            <person name="Hinsu A.T."/>
            <person name="Kumar R."/>
            <person name="Pandey M."/>
            <person name="Agarwal S."/>
            <person name="Srivastava S."/>
            <person name="Singh M."/>
            <person name="Iquebal M.A."/>
            <person name="Jaiswal S."/>
            <person name="Angadi U.B."/>
            <person name="Kumar N."/>
            <person name="Raza M."/>
            <person name="Shah T.M."/>
            <person name="Rai A."/>
            <person name="Jena J.K."/>
        </authorList>
    </citation>
    <scope>NUCLEOTIDE SEQUENCE [LARGE SCALE GENOMIC DNA]</scope>
    <source>
        <strain evidence="2">DASCIFA01</strain>
        <tissue evidence="2">Testis</tissue>
    </source>
</reference>
<feature type="compositionally biased region" description="Basic and acidic residues" evidence="1">
    <location>
        <begin position="135"/>
        <end position="145"/>
    </location>
</feature>
<proteinExistence type="predicted"/>
<accession>A0A498NBD0</accession>
<dbReference type="Proteomes" id="UP000290572">
    <property type="component" value="Unassembled WGS sequence"/>
</dbReference>
<sequence length="145" mass="16403">MNLPKVPTPPSLPPNTDTDVSVDKEKEWKSPQEPSEDNNEEAPYTNWTAKTTAEQDQLNIEDLYSTVNFAAKRKNRQTEDSDDQEQPNTEEQTPVVSSNELPVDFKQTLSSILFKDLSKIPPPFPPRSHGGSCDQLDRIDEQMTD</sequence>
<feature type="region of interest" description="Disordered" evidence="1">
    <location>
        <begin position="71"/>
        <end position="102"/>
    </location>
</feature>
<evidence type="ECO:0000256" key="1">
    <source>
        <dbReference type="SAM" id="MobiDB-lite"/>
    </source>
</evidence>
<dbReference type="EMBL" id="QBIY01011822">
    <property type="protein sequence ID" value="RXN29114.1"/>
    <property type="molecule type" value="Genomic_DNA"/>
</dbReference>